<protein>
    <submittedName>
        <fullName evidence="17">Phosphatidylinositol phosphatase PTPRQ</fullName>
    </submittedName>
</protein>
<evidence type="ECO:0000256" key="8">
    <source>
        <dbReference type="ARBA" id="ARBA00023180"/>
    </source>
</evidence>
<dbReference type="InterPro" id="IPR000242">
    <property type="entry name" value="PTP_cat"/>
</dbReference>
<dbReference type="Proteomes" id="UP000694891">
    <property type="component" value="Unplaced"/>
</dbReference>
<dbReference type="GO" id="GO:0016020">
    <property type="term" value="C:membrane"/>
    <property type="evidence" value="ECO:0007669"/>
    <property type="project" value="UniProtKB-SubCell"/>
</dbReference>
<dbReference type="CDD" id="cd00037">
    <property type="entry name" value="CLECT"/>
    <property type="match status" value="1"/>
</dbReference>
<organism evidence="16 17">
    <name type="scientific">Stegastes partitus</name>
    <name type="common">bicolor damselfish</name>
    <dbReference type="NCBI Taxonomy" id="144197"/>
    <lineage>
        <taxon>Eukaryota</taxon>
        <taxon>Metazoa</taxon>
        <taxon>Chordata</taxon>
        <taxon>Craniata</taxon>
        <taxon>Vertebrata</taxon>
        <taxon>Euteleostomi</taxon>
        <taxon>Actinopterygii</taxon>
        <taxon>Neopterygii</taxon>
        <taxon>Teleostei</taxon>
        <taxon>Neoteleostei</taxon>
        <taxon>Acanthomorphata</taxon>
        <taxon>Ovalentaria</taxon>
        <taxon>Pomacentridae</taxon>
        <taxon>Stegastes</taxon>
    </lineage>
</organism>
<evidence type="ECO:0000256" key="6">
    <source>
        <dbReference type="ARBA" id="ARBA00022989"/>
    </source>
</evidence>
<dbReference type="InterPro" id="IPR016187">
    <property type="entry name" value="CTDL_fold"/>
</dbReference>
<feature type="domain" description="Fibronectin type-III" evidence="15">
    <location>
        <begin position="2482"/>
        <end position="2601"/>
    </location>
</feature>
<feature type="domain" description="Fibronectin type-III" evidence="15">
    <location>
        <begin position="758"/>
        <end position="840"/>
    </location>
</feature>
<evidence type="ECO:0000256" key="3">
    <source>
        <dbReference type="ARBA" id="ARBA00022729"/>
    </source>
</evidence>
<dbReference type="FunFam" id="2.60.40.10:FF:001217">
    <property type="entry name" value="phosphatidylinositol phosphatase PTPRQ isoform X2"/>
    <property type="match status" value="1"/>
</dbReference>
<evidence type="ECO:0000313" key="17">
    <source>
        <dbReference type="RefSeq" id="XP_008281722.1"/>
    </source>
</evidence>
<dbReference type="InterPro" id="IPR001304">
    <property type="entry name" value="C-type_lectin-like"/>
</dbReference>
<keyword evidence="16" id="KW-1185">Reference proteome</keyword>
<evidence type="ECO:0000259" key="12">
    <source>
        <dbReference type="PROSITE" id="PS50041"/>
    </source>
</evidence>
<dbReference type="PROSITE" id="PS00383">
    <property type="entry name" value="TYR_PHOSPHATASE_1"/>
    <property type="match status" value="1"/>
</dbReference>
<dbReference type="SUPFAM" id="SSF49265">
    <property type="entry name" value="Fibronectin type III"/>
    <property type="match status" value="14"/>
</dbReference>
<feature type="domain" description="Fibronectin type-III" evidence="15">
    <location>
        <begin position="1199"/>
        <end position="1293"/>
    </location>
</feature>
<comment type="subcellular location">
    <subcellularLocation>
        <location evidence="1">Membrane</location>
        <topology evidence="1">Single-pass membrane protein</topology>
    </subcellularLocation>
</comment>
<dbReference type="InterPro" id="IPR016130">
    <property type="entry name" value="Tyr_Pase_AS"/>
</dbReference>
<dbReference type="SMART" id="SM00404">
    <property type="entry name" value="PTPc_motif"/>
    <property type="match status" value="1"/>
</dbReference>
<dbReference type="GeneID" id="103358502"/>
<accession>A0A9Y4K2E1</accession>
<dbReference type="PROSITE" id="PS50853">
    <property type="entry name" value="FN3"/>
    <property type="match status" value="19"/>
</dbReference>
<dbReference type="SMART" id="SM00194">
    <property type="entry name" value="PTPc"/>
    <property type="match status" value="1"/>
</dbReference>
<dbReference type="InterPro" id="IPR036116">
    <property type="entry name" value="FN3_sf"/>
</dbReference>
<feature type="domain" description="Fibronectin type-III" evidence="15">
    <location>
        <begin position="1809"/>
        <end position="1901"/>
    </location>
</feature>
<keyword evidence="4" id="KW-0378">Hydrolase</keyword>
<name>A0A9Y4K2E1_9TELE</name>
<dbReference type="SMART" id="SM00060">
    <property type="entry name" value="FN3"/>
    <property type="match status" value="24"/>
</dbReference>
<dbReference type="Pfam" id="PF00041">
    <property type="entry name" value="fn3"/>
    <property type="match status" value="17"/>
</dbReference>
<dbReference type="InterPro" id="IPR050713">
    <property type="entry name" value="RTP_Phos/Ushers"/>
</dbReference>
<evidence type="ECO:0000256" key="10">
    <source>
        <dbReference type="SAM" id="Phobius"/>
    </source>
</evidence>
<dbReference type="PROSITE" id="PS50041">
    <property type="entry name" value="C_TYPE_LECTIN_2"/>
    <property type="match status" value="1"/>
</dbReference>
<feature type="region of interest" description="Disordered" evidence="9">
    <location>
        <begin position="1592"/>
        <end position="1614"/>
    </location>
</feature>
<dbReference type="InterPro" id="IPR003961">
    <property type="entry name" value="FN3_dom"/>
</dbReference>
<dbReference type="FunFam" id="2.60.40.10:FF:000478">
    <property type="entry name" value="Protein tyrosine phosphatase, receptor type Q"/>
    <property type="match status" value="1"/>
</dbReference>
<feature type="domain" description="Tyrosine specific protein phosphatases" evidence="14">
    <location>
        <begin position="3273"/>
        <end position="3346"/>
    </location>
</feature>
<feature type="signal peptide" evidence="11">
    <location>
        <begin position="1"/>
        <end position="18"/>
    </location>
</feature>
<feature type="domain" description="C-type lectin" evidence="12">
    <location>
        <begin position="204"/>
        <end position="325"/>
    </location>
</feature>
<feature type="domain" description="Fibronectin type-III" evidence="15">
    <location>
        <begin position="1906"/>
        <end position="1995"/>
    </location>
</feature>
<evidence type="ECO:0000313" key="16">
    <source>
        <dbReference type="Proteomes" id="UP000694891"/>
    </source>
</evidence>
<feature type="domain" description="Tyrosine-protein phosphatase" evidence="13">
    <location>
        <begin position="3100"/>
        <end position="3355"/>
    </location>
</feature>
<feature type="domain" description="Fibronectin type-III" evidence="15">
    <location>
        <begin position="1108"/>
        <end position="1198"/>
    </location>
</feature>
<dbReference type="InterPro" id="IPR016186">
    <property type="entry name" value="C-type_lectin-like/link_sf"/>
</dbReference>
<feature type="domain" description="Fibronectin type-III" evidence="15">
    <location>
        <begin position="2094"/>
        <end position="2196"/>
    </location>
</feature>
<dbReference type="Pfam" id="PF00059">
    <property type="entry name" value="Lectin_C"/>
    <property type="match status" value="1"/>
</dbReference>
<evidence type="ECO:0000256" key="9">
    <source>
        <dbReference type="SAM" id="MobiDB-lite"/>
    </source>
</evidence>
<dbReference type="SMART" id="SM00034">
    <property type="entry name" value="CLECT"/>
    <property type="match status" value="1"/>
</dbReference>
<feature type="domain" description="Fibronectin type-III" evidence="15">
    <location>
        <begin position="456"/>
        <end position="559"/>
    </location>
</feature>
<dbReference type="GO" id="GO:0004725">
    <property type="term" value="F:protein tyrosine phosphatase activity"/>
    <property type="evidence" value="ECO:0007669"/>
    <property type="project" value="InterPro"/>
</dbReference>
<evidence type="ECO:0000256" key="11">
    <source>
        <dbReference type="SAM" id="SignalP"/>
    </source>
</evidence>
<dbReference type="SUPFAM" id="SSF52799">
    <property type="entry name" value="(Phosphotyrosine protein) phosphatases II"/>
    <property type="match status" value="1"/>
</dbReference>
<dbReference type="InterPro" id="IPR029021">
    <property type="entry name" value="Prot-tyrosine_phosphatase-like"/>
</dbReference>
<keyword evidence="3 11" id="KW-0732">Signal</keyword>
<feature type="domain" description="Fibronectin type-III" evidence="15">
    <location>
        <begin position="2201"/>
        <end position="2289"/>
    </location>
</feature>
<feature type="domain" description="Fibronectin type-III" evidence="15">
    <location>
        <begin position="1532"/>
        <end position="1626"/>
    </location>
</feature>
<feature type="domain" description="Fibronectin type-III" evidence="15">
    <location>
        <begin position="842"/>
        <end position="932"/>
    </location>
</feature>
<evidence type="ECO:0000256" key="2">
    <source>
        <dbReference type="ARBA" id="ARBA00022692"/>
    </source>
</evidence>
<feature type="compositionally biased region" description="Polar residues" evidence="9">
    <location>
        <begin position="1669"/>
        <end position="1678"/>
    </location>
</feature>
<dbReference type="PROSITE" id="PS50055">
    <property type="entry name" value="TYR_PHOSPHATASE_PTP"/>
    <property type="match status" value="1"/>
</dbReference>
<dbReference type="FunFam" id="3.90.190.10:FF:000041">
    <property type="entry name" value="phosphatidylinositol phosphatase PTPRQ isoform X1"/>
    <property type="match status" value="1"/>
</dbReference>
<keyword evidence="5" id="KW-0904">Protein phosphatase</keyword>
<feature type="domain" description="Fibronectin type-III" evidence="15">
    <location>
        <begin position="1441"/>
        <end position="1529"/>
    </location>
</feature>
<reference evidence="17" key="1">
    <citation type="submission" date="2025-08" db="UniProtKB">
        <authorList>
            <consortium name="RefSeq"/>
        </authorList>
    </citation>
    <scope>IDENTIFICATION</scope>
</reference>
<dbReference type="PRINTS" id="PR00700">
    <property type="entry name" value="PRTYPHPHTASE"/>
</dbReference>
<feature type="domain" description="Fibronectin type-III" evidence="15">
    <location>
        <begin position="2000"/>
        <end position="2089"/>
    </location>
</feature>
<keyword evidence="8" id="KW-0325">Glycoprotein</keyword>
<dbReference type="Pfam" id="PF00102">
    <property type="entry name" value="Y_phosphatase"/>
    <property type="match status" value="1"/>
</dbReference>
<feature type="domain" description="Fibronectin type-III" evidence="15">
    <location>
        <begin position="2293"/>
        <end position="2386"/>
    </location>
</feature>
<feature type="domain" description="Fibronectin type-III" evidence="15">
    <location>
        <begin position="2705"/>
        <end position="2803"/>
    </location>
</feature>
<evidence type="ECO:0000256" key="7">
    <source>
        <dbReference type="ARBA" id="ARBA00023136"/>
    </source>
</evidence>
<feature type="region of interest" description="Disordered" evidence="9">
    <location>
        <begin position="1652"/>
        <end position="1678"/>
    </location>
</feature>
<feature type="domain" description="Fibronectin type-III" evidence="15">
    <location>
        <begin position="2606"/>
        <end position="2700"/>
    </location>
</feature>
<feature type="domain" description="Fibronectin type-III" evidence="15">
    <location>
        <begin position="560"/>
        <end position="658"/>
    </location>
</feature>
<dbReference type="GO" id="GO:0043235">
    <property type="term" value="C:receptor complex"/>
    <property type="evidence" value="ECO:0007669"/>
    <property type="project" value="TreeGrafter"/>
</dbReference>
<dbReference type="InterPro" id="IPR013783">
    <property type="entry name" value="Ig-like_fold"/>
</dbReference>
<dbReference type="PROSITE" id="PS50056">
    <property type="entry name" value="TYR_PHOSPHATASE_2"/>
    <property type="match status" value="1"/>
</dbReference>
<evidence type="ECO:0000256" key="1">
    <source>
        <dbReference type="ARBA" id="ARBA00004167"/>
    </source>
</evidence>
<evidence type="ECO:0000256" key="4">
    <source>
        <dbReference type="ARBA" id="ARBA00022801"/>
    </source>
</evidence>
<evidence type="ECO:0000259" key="13">
    <source>
        <dbReference type="PROSITE" id="PS50055"/>
    </source>
</evidence>
<dbReference type="CDD" id="cd14616">
    <property type="entry name" value="R-PTPc-Q"/>
    <property type="match status" value="1"/>
</dbReference>
<feature type="compositionally biased region" description="Basic residues" evidence="9">
    <location>
        <begin position="386"/>
        <end position="396"/>
    </location>
</feature>
<evidence type="ECO:0000256" key="5">
    <source>
        <dbReference type="ARBA" id="ARBA00022912"/>
    </source>
</evidence>
<dbReference type="SUPFAM" id="SSF56436">
    <property type="entry name" value="C-type lectin-like"/>
    <property type="match status" value="1"/>
</dbReference>
<dbReference type="Gene3D" id="3.90.190.10">
    <property type="entry name" value="Protein tyrosine phosphatase superfamily"/>
    <property type="match status" value="1"/>
</dbReference>
<feature type="chain" id="PRO_5041330346" evidence="11">
    <location>
        <begin position="19"/>
        <end position="3395"/>
    </location>
</feature>
<dbReference type="CTD" id="374462"/>
<dbReference type="InterPro" id="IPR003595">
    <property type="entry name" value="Tyr_Pase_cat"/>
</dbReference>
<dbReference type="PANTHER" id="PTHR46957">
    <property type="entry name" value="CYTOKINE RECEPTOR"/>
    <property type="match status" value="1"/>
</dbReference>
<keyword evidence="6 10" id="KW-1133">Transmembrane helix</keyword>
<evidence type="ECO:0000259" key="14">
    <source>
        <dbReference type="PROSITE" id="PS50056"/>
    </source>
</evidence>
<feature type="domain" description="Fibronectin type-III" evidence="15">
    <location>
        <begin position="2390"/>
        <end position="2478"/>
    </location>
</feature>
<proteinExistence type="predicted"/>
<feature type="transmembrane region" description="Helical" evidence="10">
    <location>
        <begin position="2988"/>
        <end position="3008"/>
    </location>
</feature>
<dbReference type="Gene3D" id="3.10.100.10">
    <property type="entry name" value="Mannose-Binding Protein A, subunit A"/>
    <property type="match status" value="1"/>
</dbReference>
<evidence type="ECO:0000259" key="15">
    <source>
        <dbReference type="PROSITE" id="PS50853"/>
    </source>
</evidence>
<gene>
    <name evidence="17" type="primary">ptprq</name>
</gene>
<keyword evidence="7 10" id="KW-0472">Membrane</keyword>
<keyword evidence="2 10" id="KW-0812">Transmembrane</keyword>
<dbReference type="PANTHER" id="PTHR46957:SF1">
    <property type="entry name" value="PHOSPHATIDYLINOSITOL PHOSPHATASE PTPRQ"/>
    <property type="match status" value="1"/>
</dbReference>
<dbReference type="RefSeq" id="XP_008281722.1">
    <property type="nucleotide sequence ID" value="XM_008283500.1"/>
</dbReference>
<dbReference type="CDD" id="cd00063">
    <property type="entry name" value="FN3"/>
    <property type="match status" value="18"/>
</dbReference>
<dbReference type="Gene3D" id="2.60.40.10">
    <property type="entry name" value="Immunoglobulins"/>
    <property type="match status" value="22"/>
</dbReference>
<dbReference type="InterPro" id="IPR000387">
    <property type="entry name" value="Tyr_Pase_dom"/>
</dbReference>
<feature type="domain" description="Fibronectin type-III" evidence="15">
    <location>
        <begin position="1698"/>
        <end position="1806"/>
    </location>
</feature>
<feature type="region of interest" description="Disordered" evidence="9">
    <location>
        <begin position="376"/>
        <end position="399"/>
    </location>
</feature>
<feature type="region of interest" description="Disordered" evidence="9">
    <location>
        <begin position="2894"/>
        <end position="2913"/>
    </location>
</feature>
<sequence length="3395" mass="371908">MERLWLLASLCQVALLTCEQHSNPVEVEVVFQPFPGTDSYTITCRPASSHLVYVELIYHSACSPDCKISLRMAEDQKGYSITLRASRNDIMLEAKTFHFIPVSLSSFHVHGTTTTALLKWKIHRHQMLSSLSLYNAHTQSVTHTFNINASEIKSQHTVEGLPPGTRFKVEAAVTSVLKEYNVTLKQKLSTFMETARCPPGWLAHGRSCYTVRRTALTWSDAQHSCSDLAAGSHLADLKTLEDLLFMSSYLLTHDNLLLLWTGLNDQQEEGLPLWSDGSSFNQTNNMLTLLPAGQTDCFAFQRNATGSGYFLTPFFCNIPLPFICQYQTPLAPASFSFDLVQVTEQQVELRWSDLSPFNSLNLSSFEIFLQYQEREIEESGQGEERRRRKPRDKKGTKSLSSIKKIVSVPISLSSRGVTVAGLSPGSIYSFTLQASHPSGFIWSLGQTQTAYTRPLPPQNLTAGPITASQITVHWMLSDAQYVAGWTFVVRYEDLSSRRDNIVGVNNISRVSESGGMQSYTAVIGGLESHRKYRIEVHTVAKHGIESCGRAPLTVQTAVMAPSGLVVSSLRGNLTVCWTSPPDDPPDGYYLTSQPLNNPTASSLWINQSSSGALWVNESVCVHLGTFTPGQTYEVGVATMRGNDRSERSSIIHTTAPLPVQVAVPLSVGTNYAQLYIQHPQLGLTDGVKVCACPGVCDTACKGVCGYTCDWHSLPADVHTVTLSNLSPGSQYQLSVYSTSREQIGPPYYTRLIRTSLAPPSRVREGVVTDSSIELLWDPAEGESHSYEVTCLNCDHPLQVQKVLTQSAVFSSLTPGLLYHFAVRTEKESFTDSSPATVSITAAPSPVEISLVNKTTSSICISWSMVRGLVSVFLLSIKNSTSIQELVITHREPRSHSFEGLASGSQYTVEVITVSGERRSKPATMILHTIPEAPQEVSLSEQAVTSAFVTWRPPPGQVGEYKLLFGLTSTDRESWGQVAVKGTSFEIRDLIPGSDYGVIIQSVLGSDTSQAAHKELSTRPAGVCGLHLDNVNSSSVFVSWDRAQGDFDFHRVNVTNTSVTNTITIPKEERVAVVTGLLDGCSYNVSAERVRGGTIGVAAFLTVTTVPARVQKVRVVNVSARAFSLRWEQAAGCVDHYQVKLLPNQGRVTVHPARDGHVQADVVNVSPGTQYTVTVTAAVSSNISPGVSRMINTNESLPGTPYALEGEAVGSNGILLSWTMPSDTRNIESYAIRYKEVCPYPDPVFSQVMRLPDAPETLLTDFTSGSTYNIKVAAISSAGTGEFSKSLYIKTAESPPGLVTNLSAYAQNHTSVMVTWYLPHRINGLITKFAVKAKHARTGQTVRMLEVNAEDIMTGALPHCNDAADILSRATPSPLEITASSPPVTLSAVPPAAAWSVPISVGVDQLRPYTAYLFEVSAFTSDGEGQIASTMVRMPESAPEDPPQNFSILSMTSRSISVSWNSPNIITGRFSYVLYLYGPTGFLYENSTSDMQFAFTGLTPYTKYRIAVRAKAAGETGPAAHDDIITPAEAPSAVQDLVAIAEDSVSIRVSWKSPAQPNGPITQYRLLVLVDEALLQDITLTGEMNTTGLYEEETLPPDALNNPGRRKRDAELSAVTSPTTFTATVSDRTLLTEATASSSTDSRLRSTDLFTNTNIQPTIDPMATDKPSPTYDSHSADTQSTDSTVFATSALSLTSVPPATLPPWLTKQSQAGGMTSDSSPLALTPGQLRLSTHDASITGHFSTRSAAVSGTTGVTVREEVLDVLSEELSYLVSDLNPFTEYTFRVTASTTVGEGPATDITEKTREQVPSSVLDVSYENISSTSIRVSWVPPLNPNGRITHYTVYGLKLQTNMALKWVSNSTDILITDLDKYTSYKLRVAASTAVGESSLSEDDDIFVLTLEDEPDSPPVNLTVVDTSPSAATLTWSAPERANGMIQRYEVLYENESFSAMINTTTNRVTLINLKPFSYYNVSVKAYTRYGHGNQMSDTLWLLSGEDVPGSPPYGLAYDAVSPSEVNVTWQPPLMPNGVIIEYSLELWNSTHYLNLTSKNNYIHITHLRKYAQYRVTVQAHTRVGPGNHSSEPLNITTLEDVPSDSVRNLSAQIFSSTTIIVSWDPPLEPNGRPFYLLTLQEAGISPDTSSQGTPAVNKTTKHKTSENIYLFTRLRKYFPYVVTVTPATDAGAAYNHTSTMYLRTKEDIPSSAPLLVSTRNLSSSSIAVVWQRPLEANGEITEFTLTLFGPGGSNTTHTPNTSFILTDLLPYTAYNLTITASTRKGSGPYLLLQLHTDEGGPMSPPRNLTIYNHTAVSVWLSWEPPLEPNGVVIKYGFRIRDLITHTVTHRNSSSSSTTEYLSGFRPHSSYEISVYSYTRMGHGDQFSSPVTFTTNESVSDAVGNLSCSGVSWDSIQLSWELPANPNGQILFYEILVEVDSQSFTHQTHTADYTVTGLSPDQEYALNVAAVNSAGPGDRVNCTAFTLSESVPAAPRSLTISQVAPNNVTLSWARPLSIPGLLKEYHVVAQLLSTACESNMPLAAQPTPEDDLASDCVDSDVTVSVNASDGSEENSVTLQSLAKYRNYRFKVAAVTNAGVGEYTQWIYATTLAGNPDAPPRGLQVTPTSSGLYIAWDAPAVLSGLTSYLVQVHGPDMNISIVRAPGELMTVIVTNLTAFTRYAVTVTAFTGPLEHAARDGKAVGPIDFQTLEEEPTDPPKNVTVSVVPEEVNRLRVTFNPPEAPNGNITAYFVYVYDDDRLVKNVSVTITQGEHNTVAAVIEGLKGGQNYSIQISARNGAGTSPPSPRVHITTGIKAPAKPTQRPQAVMGHGGVAMVTHRSITIRMPACFYSDDNGPITKIQVIVAESSVKDMENLTNWRTAFFTRPAPYLTDAGFPNPSCSLGDRASHMNPQSGGGSVPGDSRSTMTKKEVMQGTYVIGENDNCLEENNTEHFCNGPLKSNVFYVFRFRATNINGQYTDSEYSELVKTSADGLLTRDEQIILGVLLSFFLAVLIIIILCCSVKLHQRKKEGGTYSPREAEIIETKCKLDQLIAVADLELKQEKLNRYSSFFFRRKEIYVIQLLSYRKSLKPVNKKSFLQHVEDLCATDNAKFQEEFAELPKLLQDLATTDADLPWNKSKNRFPNIKPYNNNRVKLLSEPGTAGSDYINASFVSGYLCPNEFIATQGPLPGTVADFWRMIWETGTRTIAMLTQCYEKGRIRCHKYWPEDNKPMSVFSDILISKVSEEVLPDWTVRTLKVEKHGHYILVRHFNYTSWPEHGVPESCSTLIKFVKAVRAHRHENTTIAVHCSAGVGRTGVFIALDHLIQHVRDHEFVDIYGLVAELRSERMCMVQNLAQYIFLHQSTLELLNNKGNSQSIWFVSYSALEKMDSLDAMEGDVELEWEETTM</sequence>